<evidence type="ECO:0000256" key="1">
    <source>
        <dbReference type="SAM" id="Phobius"/>
    </source>
</evidence>
<reference evidence="2 3" key="1">
    <citation type="submission" date="2016-10" db="EMBL/GenBank/DDBJ databases">
        <authorList>
            <person name="Varghese N."/>
            <person name="Submissions S."/>
        </authorList>
    </citation>
    <scope>NUCLEOTIDE SEQUENCE [LARGE SCALE GENOMIC DNA]</scope>
    <source>
        <strain evidence="2 3">RHA_55</strain>
    </source>
</reference>
<dbReference type="Pfam" id="PF14329">
    <property type="entry name" value="DUF4386"/>
    <property type="match status" value="1"/>
</dbReference>
<evidence type="ECO:0008006" key="4">
    <source>
        <dbReference type="Google" id="ProtNLM"/>
    </source>
</evidence>
<feature type="transmembrane region" description="Helical" evidence="1">
    <location>
        <begin position="134"/>
        <end position="156"/>
    </location>
</feature>
<name>A0A1H1RUQ4_9FLAO</name>
<proteinExistence type="predicted"/>
<feature type="transmembrane region" description="Helical" evidence="1">
    <location>
        <begin position="162"/>
        <end position="181"/>
    </location>
</feature>
<dbReference type="RefSeq" id="WP_092445785.1">
    <property type="nucleotide sequence ID" value="NZ_JBLXAG010000002.1"/>
</dbReference>
<dbReference type="STRING" id="1249933.SAMN04489797_1507"/>
<protein>
    <recommendedName>
        <fullName evidence="4">DUF4386 domain-containing protein</fullName>
    </recommendedName>
</protein>
<dbReference type="Proteomes" id="UP000198963">
    <property type="component" value="Chromosome I"/>
</dbReference>
<evidence type="ECO:0000313" key="2">
    <source>
        <dbReference type="EMBL" id="SDS39491.1"/>
    </source>
</evidence>
<sequence>MKKYSKTTQFIKSRVIGVLFLLAFLFYGIGRSLFESELEIQKHIGSVLIFINSIVVLFIGFFLRKTIIKGNLLIGNTYFLSRVIEALALSSILLNLIPAVNISLDFGYFIAMLFLGIGSIPMCYIYYKHNFLPKWLALCGLIGYTVMAFGFLMELFGREWSMYLLILAGFWEVTFAIWLIMRKEQNQK</sequence>
<keyword evidence="3" id="KW-1185">Reference proteome</keyword>
<dbReference type="AlphaFoldDB" id="A0A1H1RUQ4"/>
<feature type="transmembrane region" description="Helical" evidence="1">
    <location>
        <begin position="83"/>
        <end position="100"/>
    </location>
</feature>
<accession>A0A1H1RUQ4</accession>
<dbReference type="InterPro" id="IPR025495">
    <property type="entry name" value="DUF4386"/>
</dbReference>
<feature type="transmembrane region" description="Helical" evidence="1">
    <location>
        <begin position="106"/>
        <end position="127"/>
    </location>
</feature>
<keyword evidence="1" id="KW-0472">Membrane</keyword>
<dbReference type="EMBL" id="LT629774">
    <property type="protein sequence ID" value="SDS39491.1"/>
    <property type="molecule type" value="Genomic_DNA"/>
</dbReference>
<keyword evidence="1" id="KW-0812">Transmembrane</keyword>
<feature type="transmembrane region" description="Helical" evidence="1">
    <location>
        <begin position="44"/>
        <end position="63"/>
    </location>
</feature>
<organism evidence="2 3">
    <name type="scientific">Winogradskyella sediminis</name>
    <dbReference type="NCBI Taxonomy" id="1382466"/>
    <lineage>
        <taxon>Bacteria</taxon>
        <taxon>Pseudomonadati</taxon>
        <taxon>Bacteroidota</taxon>
        <taxon>Flavobacteriia</taxon>
        <taxon>Flavobacteriales</taxon>
        <taxon>Flavobacteriaceae</taxon>
        <taxon>Winogradskyella</taxon>
    </lineage>
</organism>
<gene>
    <name evidence="2" type="ORF">SAMN04489797_1507</name>
</gene>
<evidence type="ECO:0000313" key="3">
    <source>
        <dbReference type="Proteomes" id="UP000198963"/>
    </source>
</evidence>
<keyword evidence="1" id="KW-1133">Transmembrane helix</keyword>